<dbReference type="InterPro" id="IPR042099">
    <property type="entry name" value="ANL_N_sf"/>
</dbReference>
<dbReference type="Gene3D" id="3.40.50.12780">
    <property type="entry name" value="N-terminal domain of ligase-like"/>
    <property type="match status" value="1"/>
</dbReference>
<sequence length="271" mass="31475">MDNSDLKSTSLYTNYWKKKIVNRGRALVLDKEQKCLASFSIKANELHYFNKLTNKNKIAQHTVVTAIYTFLLNKLILDFDGYLIAGSNDKNIPLLLSCQFDLKLSFKEYLQKIKVEILETIKYSDSNNEVVGKKIGIEDLRLLSNYSININSSSDINCNGILVDLKINEDQDLKIQVYYLEGFVDEIILELLIRNFNRFIVDLENNIEVCLSEYALVSEKERLQLLVEFNDTKVDYPEDKTIIDLFEEQVRKTPNNVAVIFENNKLTYQEL</sequence>
<dbReference type="EMBL" id="FXTQ01000008">
    <property type="protein sequence ID" value="SMO92867.1"/>
    <property type="molecule type" value="Genomic_DNA"/>
</dbReference>
<gene>
    <name evidence="1" type="ORF">SAMN06265220_1081</name>
</gene>
<evidence type="ECO:0008006" key="3">
    <source>
        <dbReference type="Google" id="ProtNLM"/>
    </source>
</evidence>
<dbReference type="RefSeq" id="WP_142479126.1">
    <property type="nucleotide sequence ID" value="NZ_FXTQ01000008.1"/>
</dbReference>
<evidence type="ECO:0000313" key="1">
    <source>
        <dbReference type="EMBL" id="SMO92867.1"/>
    </source>
</evidence>
<dbReference type="SUPFAM" id="SSF56801">
    <property type="entry name" value="Acetyl-CoA synthetase-like"/>
    <property type="match status" value="1"/>
</dbReference>
<dbReference type="Proteomes" id="UP000319267">
    <property type="component" value="Unassembled WGS sequence"/>
</dbReference>
<evidence type="ECO:0000313" key="2">
    <source>
        <dbReference type="Proteomes" id="UP000319267"/>
    </source>
</evidence>
<organism evidence="1 2">
    <name type="scientific">Flavobacterium nitrogenifigens</name>
    <dbReference type="NCBI Taxonomy" id="1617283"/>
    <lineage>
        <taxon>Bacteria</taxon>
        <taxon>Pseudomonadati</taxon>
        <taxon>Bacteroidota</taxon>
        <taxon>Flavobacteriia</taxon>
        <taxon>Flavobacteriales</taxon>
        <taxon>Flavobacteriaceae</taxon>
        <taxon>Flavobacterium</taxon>
    </lineage>
</organism>
<accession>A0A521F9S0</accession>
<protein>
    <recommendedName>
        <fullName evidence="3">Condensation domain-containing protein</fullName>
    </recommendedName>
</protein>
<dbReference type="AlphaFoldDB" id="A0A521F9S0"/>
<dbReference type="OrthoDB" id="9940643at2"/>
<feature type="non-terminal residue" evidence="1">
    <location>
        <position position="271"/>
    </location>
</feature>
<proteinExistence type="predicted"/>
<name>A0A521F9S0_9FLAO</name>
<keyword evidence="2" id="KW-1185">Reference proteome</keyword>
<dbReference type="Gene3D" id="3.30.559.30">
    <property type="entry name" value="Nonribosomal peptide synthetase, condensation domain"/>
    <property type="match status" value="1"/>
</dbReference>
<reference evidence="1 2" key="1">
    <citation type="submission" date="2017-05" db="EMBL/GenBank/DDBJ databases">
        <authorList>
            <person name="Varghese N."/>
            <person name="Submissions S."/>
        </authorList>
    </citation>
    <scope>NUCLEOTIDE SEQUENCE [LARGE SCALE GENOMIC DNA]</scope>
    <source>
        <strain evidence="1 2">DSM 29982</strain>
    </source>
</reference>